<dbReference type="InterPro" id="IPR000683">
    <property type="entry name" value="Gfo/Idh/MocA-like_OxRdtase_N"/>
</dbReference>
<evidence type="ECO:0000259" key="3">
    <source>
        <dbReference type="Pfam" id="PF01408"/>
    </source>
</evidence>
<dbReference type="PANTHER" id="PTHR43708">
    <property type="entry name" value="CONSERVED EXPRESSED OXIDOREDUCTASE (EUROFUNG)"/>
    <property type="match status" value="1"/>
</dbReference>
<dbReference type="InterPro" id="IPR036291">
    <property type="entry name" value="NAD(P)-bd_dom_sf"/>
</dbReference>
<accession>A0A1C5HNF8</accession>
<evidence type="ECO:0000256" key="1">
    <source>
        <dbReference type="ARBA" id="ARBA00010928"/>
    </source>
</evidence>
<dbReference type="Pfam" id="PF01408">
    <property type="entry name" value="GFO_IDH_MocA"/>
    <property type="match status" value="1"/>
</dbReference>
<evidence type="ECO:0000259" key="4">
    <source>
        <dbReference type="Pfam" id="PF02894"/>
    </source>
</evidence>
<dbReference type="Proteomes" id="UP000198217">
    <property type="component" value="Chromosome I"/>
</dbReference>
<proteinExistence type="inferred from homology"/>
<dbReference type="PANTHER" id="PTHR43708:SF5">
    <property type="entry name" value="CONSERVED EXPRESSED OXIDOREDUCTASE (EUROFUNG)-RELATED"/>
    <property type="match status" value="1"/>
</dbReference>
<dbReference type="SUPFAM" id="SSF55347">
    <property type="entry name" value="Glyceraldehyde-3-phosphate dehydrogenase-like, C-terminal domain"/>
    <property type="match status" value="1"/>
</dbReference>
<evidence type="ECO:0000313" key="6">
    <source>
        <dbReference type="Proteomes" id="UP000198217"/>
    </source>
</evidence>
<keyword evidence="2" id="KW-0560">Oxidoreductase</keyword>
<reference evidence="5 6" key="1">
    <citation type="submission" date="2016-06" db="EMBL/GenBank/DDBJ databases">
        <authorList>
            <person name="Kjaerup R.B."/>
            <person name="Dalgaard T.S."/>
            <person name="Juul-Madsen H.R."/>
        </authorList>
    </citation>
    <scope>NUCLEOTIDE SEQUENCE [LARGE SCALE GENOMIC DNA]</scope>
    <source>
        <strain evidence="5 6">DSM 43904</strain>
    </source>
</reference>
<gene>
    <name evidence="5" type="ORF">GA0070609_1942</name>
</gene>
<keyword evidence="6" id="KW-1185">Reference proteome</keyword>
<name>A0A1C5HNF8_9ACTN</name>
<dbReference type="GO" id="GO:0016491">
    <property type="term" value="F:oxidoreductase activity"/>
    <property type="evidence" value="ECO:0007669"/>
    <property type="project" value="UniProtKB-KW"/>
</dbReference>
<dbReference type="RefSeq" id="WP_088993488.1">
    <property type="nucleotide sequence ID" value="NZ_LT607750.1"/>
</dbReference>
<dbReference type="EMBL" id="LT607750">
    <property type="protein sequence ID" value="SCG47550.1"/>
    <property type="molecule type" value="Genomic_DNA"/>
</dbReference>
<dbReference type="InterPro" id="IPR051317">
    <property type="entry name" value="Gfo/Idh/MocA_oxidoreduct"/>
</dbReference>
<dbReference type="Gene3D" id="3.30.360.10">
    <property type="entry name" value="Dihydrodipicolinate Reductase, domain 2"/>
    <property type="match status" value="1"/>
</dbReference>
<dbReference type="GO" id="GO:0000166">
    <property type="term" value="F:nucleotide binding"/>
    <property type="evidence" value="ECO:0007669"/>
    <property type="project" value="InterPro"/>
</dbReference>
<protein>
    <submittedName>
        <fullName evidence="5">Predicted dehydrogenase</fullName>
    </submittedName>
</protein>
<comment type="similarity">
    <text evidence="1">Belongs to the Gfo/Idh/MocA family.</text>
</comment>
<dbReference type="AlphaFoldDB" id="A0A1C5HNF8"/>
<organism evidence="5 6">
    <name type="scientific">Micromonospora echinaurantiaca</name>
    <dbReference type="NCBI Taxonomy" id="47857"/>
    <lineage>
        <taxon>Bacteria</taxon>
        <taxon>Bacillati</taxon>
        <taxon>Actinomycetota</taxon>
        <taxon>Actinomycetes</taxon>
        <taxon>Micromonosporales</taxon>
        <taxon>Micromonosporaceae</taxon>
        <taxon>Micromonospora</taxon>
    </lineage>
</organism>
<sequence length="363" mass="39314">MAGTTRAPLRVGLLGYGIAGRVFHAPLIAATPGLRLAAVLTRDPQRREQARDEHPDARIVDDADQLWRTPDELDLVVVATPNRLHVPMARAAVAAGLPVVVDKPLAATAAQARDLVDEAARRGVPLTVFQNRRWDGDFLTARRLVEEGALGRVVRYESRFERWRPAIKPGWRESGTPDEAGGTLYDLGAHLVDQAVQLFGPVRAVYAEVDRRRPGAQVDDDAFVALTHTNGVRSHLWMTTLAAQLGPRLRILGDRAAYTSYGLDVQEAALRAGERPGTPGWGEVTPERYGQLGVDGDLRPVPTEPGRYQSFYQQVAAALRDGASLPVDPYDAVDTVALIELAHLSAAEGRVLTVAPTGPSVHA</sequence>
<dbReference type="Gene3D" id="3.40.50.720">
    <property type="entry name" value="NAD(P)-binding Rossmann-like Domain"/>
    <property type="match status" value="1"/>
</dbReference>
<feature type="domain" description="Gfo/Idh/MocA-like oxidoreductase C-terminal" evidence="4">
    <location>
        <begin position="142"/>
        <end position="353"/>
    </location>
</feature>
<dbReference type="InterPro" id="IPR004104">
    <property type="entry name" value="Gfo/Idh/MocA-like_OxRdtase_C"/>
</dbReference>
<feature type="domain" description="Gfo/Idh/MocA-like oxidoreductase N-terminal" evidence="3">
    <location>
        <begin position="9"/>
        <end position="128"/>
    </location>
</feature>
<evidence type="ECO:0000256" key="2">
    <source>
        <dbReference type="ARBA" id="ARBA00023002"/>
    </source>
</evidence>
<dbReference type="Pfam" id="PF02894">
    <property type="entry name" value="GFO_IDH_MocA_C"/>
    <property type="match status" value="1"/>
</dbReference>
<evidence type="ECO:0000313" key="5">
    <source>
        <dbReference type="EMBL" id="SCG47550.1"/>
    </source>
</evidence>
<dbReference type="SUPFAM" id="SSF51735">
    <property type="entry name" value="NAD(P)-binding Rossmann-fold domains"/>
    <property type="match status" value="1"/>
</dbReference>